<reference evidence="1 2" key="1">
    <citation type="journal article" date="2021" name="Arch. Microbiol.">
        <title>Thalassobius aquimarinus sp. nov., isolated from the Sea of Japan seashore.</title>
        <authorList>
            <person name="Kurilenko V.V."/>
            <person name="Romanenko L.A."/>
            <person name="Chernysheva N.Y."/>
            <person name="Velansky P.V."/>
            <person name="Tekutyeva L.A."/>
            <person name="Isaeva M.P."/>
            <person name="Mikhailov V.V."/>
        </authorList>
    </citation>
    <scope>NUCLEOTIDE SEQUENCE [LARGE SCALE GENOMIC DNA]</scope>
    <source>
        <strain evidence="1 2">KMM 8518</strain>
    </source>
</reference>
<proteinExistence type="predicted"/>
<organism evidence="1 2">
    <name type="scientific">Thalassovita aquimarina</name>
    <dbReference type="NCBI Taxonomy" id="2785917"/>
    <lineage>
        <taxon>Bacteria</taxon>
        <taxon>Pseudomonadati</taxon>
        <taxon>Pseudomonadota</taxon>
        <taxon>Alphaproteobacteria</taxon>
        <taxon>Rhodobacterales</taxon>
        <taxon>Roseobacteraceae</taxon>
        <taxon>Thalassovita</taxon>
    </lineage>
</organism>
<dbReference type="InterPro" id="IPR019650">
    <property type="entry name" value="DUF2513"/>
</dbReference>
<dbReference type="RefSeq" id="WP_212701713.1">
    <property type="nucleotide sequence ID" value="NZ_JADMKU010000012.1"/>
</dbReference>
<dbReference type="Proteomes" id="UP001195941">
    <property type="component" value="Unassembled WGS sequence"/>
</dbReference>
<name>A0ABS5HTC3_9RHOB</name>
<dbReference type="Pfam" id="PF10711">
    <property type="entry name" value="DUF2513"/>
    <property type="match status" value="1"/>
</dbReference>
<protein>
    <submittedName>
        <fullName evidence="1">DUF2513 domain-containing protein</fullName>
    </submittedName>
</protein>
<evidence type="ECO:0000313" key="1">
    <source>
        <dbReference type="EMBL" id="MBR9652197.1"/>
    </source>
</evidence>
<keyword evidence="2" id="KW-1185">Reference proteome</keyword>
<sequence>MKRDDDLIRALLFNYEEADDWLLMMPGYTKDASEEERRERYHVLLLSDEGFVTEVGNGTFRLTAQGHDYINAIRSDDVWEKTKDGAAKIGGATLGIMKDLAVAYIRQEAAEKLGIEL</sequence>
<dbReference type="EMBL" id="JADMKU010000012">
    <property type="protein sequence ID" value="MBR9652197.1"/>
    <property type="molecule type" value="Genomic_DNA"/>
</dbReference>
<gene>
    <name evidence="1" type="ORF">IT775_13815</name>
</gene>
<evidence type="ECO:0000313" key="2">
    <source>
        <dbReference type="Proteomes" id="UP001195941"/>
    </source>
</evidence>
<comment type="caution">
    <text evidence="1">The sequence shown here is derived from an EMBL/GenBank/DDBJ whole genome shotgun (WGS) entry which is preliminary data.</text>
</comment>
<accession>A0ABS5HTC3</accession>